<organism evidence="2 3">
    <name type="scientific">Methyloceanibacter marginalis</name>
    <dbReference type="NCBI Taxonomy" id="1774971"/>
    <lineage>
        <taxon>Bacteria</taxon>
        <taxon>Pseudomonadati</taxon>
        <taxon>Pseudomonadota</taxon>
        <taxon>Alphaproteobacteria</taxon>
        <taxon>Hyphomicrobiales</taxon>
        <taxon>Hyphomicrobiaceae</taxon>
        <taxon>Methyloceanibacter</taxon>
    </lineage>
</organism>
<dbReference type="InterPro" id="IPR029062">
    <property type="entry name" value="Class_I_gatase-like"/>
</dbReference>
<dbReference type="Pfam" id="PF00117">
    <property type="entry name" value="GATase"/>
    <property type="match status" value="1"/>
</dbReference>
<dbReference type="Proteomes" id="UP000095042">
    <property type="component" value="Unassembled WGS sequence"/>
</dbReference>
<dbReference type="EMBL" id="LPWD01000021">
    <property type="protein sequence ID" value="ODS04060.1"/>
    <property type="molecule type" value="Genomic_DNA"/>
</dbReference>
<comment type="caution">
    <text evidence="2">The sequence shown here is derived from an EMBL/GenBank/DDBJ whole genome shotgun (WGS) entry which is preliminary data.</text>
</comment>
<dbReference type="Gene3D" id="3.40.50.880">
    <property type="match status" value="1"/>
</dbReference>
<sequence length="236" mass="26089">MKPILVLQNDSVEGAGRLSTQMIERGFKQHTLLGWEAQYDCLNSDDFSALVVLGGPQSAYQTEEYPYLRDEIALCRDFLNAGKPILGLCLGAQLLACAAGGEVEPGERKEVGWYDLRLCKAAIEDPLLHGHPETLVSCHFHGDRIRDVPGGIKLASSALTPIQLFRLGENAYGFQYHAEVDETLLELMCRNNADYLVAGGVNIETVIEDGRTFLPDFERHCRTVLDRWLDLAAAPA</sequence>
<dbReference type="PANTHER" id="PTHR42695">
    <property type="entry name" value="GLUTAMINE AMIDOTRANSFERASE YLR126C-RELATED"/>
    <property type="match status" value="1"/>
</dbReference>
<gene>
    <name evidence="2" type="ORF">AUC71_06070</name>
</gene>
<dbReference type="AlphaFoldDB" id="A0A1E3WE89"/>
<feature type="domain" description="Glutamine amidotransferase" evidence="1">
    <location>
        <begin position="35"/>
        <end position="183"/>
    </location>
</feature>
<keyword evidence="3" id="KW-1185">Reference proteome</keyword>
<dbReference type="RefSeq" id="WP_069622726.1">
    <property type="nucleotide sequence ID" value="NZ_LPWD01000021.1"/>
</dbReference>
<evidence type="ECO:0000313" key="3">
    <source>
        <dbReference type="Proteomes" id="UP000095042"/>
    </source>
</evidence>
<evidence type="ECO:0000259" key="1">
    <source>
        <dbReference type="Pfam" id="PF00117"/>
    </source>
</evidence>
<evidence type="ECO:0000313" key="2">
    <source>
        <dbReference type="EMBL" id="ODS04060.1"/>
    </source>
</evidence>
<dbReference type="SUPFAM" id="SSF52317">
    <property type="entry name" value="Class I glutamine amidotransferase-like"/>
    <property type="match status" value="1"/>
</dbReference>
<dbReference type="InterPro" id="IPR017926">
    <property type="entry name" value="GATASE"/>
</dbReference>
<proteinExistence type="predicted"/>
<dbReference type="OrthoDB" id="9794816at2"/>
<dbReference type="GO" id="GO:0005829">
    <property type="term" value="C:cytosol"/>
    <property type="evidence" value="ECO:0007669"/>
    <property type="project" value="TreeGrafter"/>
</dbReference>
<dbReference type="PROSITE" id="PS51273">
    <property type="entry name" value="GATASE_TYPE_1"/>
    <property type="match status" value="1"/>
</dbReference>
<protein>
    <recommendedName>
        <fullName evidence="1">Glutamine amidotransferase domain-containing protein</fullName>
    </recommendedName>
</protein>
<accession>A0A1E3WE89</accession>
<reference evidence="2 3" key="1">
    <citation type="journal article" date="2016" name="Environ. Microbiol.">
        <title>New Methyloceanibacter diversity from North Sea sediments includes methanotroph containing solely the soluble methane monooxygenase.</title>
        <authorList>
            <person name="Vekeman B."/>
            <person name="Kerckhof F.M."/>
            <person name="Cremers G."/>
            <person name="de Vos P."/>
            <person name="Vandamme P."/>
            <person name="Boon N."/>
            <person name="Op den Camp H.J."/>
            <person name="Heylen K."/>
        </authorList>
    </citation>
    <scope>NUCLEOTIDE SEQUENCE [LARGE SCALE GENOMIC DNA]</scope>
    <source>
        <strain evidence="2 3">R-67177</strain>
    </source>
</reference>
<dbReference type="CDD" id="cd01741">
    <property type="entry name" value="GATase1_1"/>
    <property type="match status" value="1"/>
</dbReference>
<dbReference type="InterPro" id="IPR044992">
    <property type="entry name" value="ChyE-like"/>
</dbReference>
<name>A0A1E3WE89_9HYPH</name>
<dbReference type="PANTHER" id="PTHR42695:SF5">
    <property type="entry name" value="GLUTAMINE AMIDOTRANSFERASE YLR126C-RELATED"/>
    <property type="match status" value="1"/>
</dbReference>